<dbReference type="EMBL" id="RCHU02000018">
    <property type="protein sequence ID" value="KAL3566871.1"/>
    <property type="molecule type" value="Genomic_DNA"/>
</dbReference>
<proteinExistence type="predicted"/>
<comment type="caution">
    <text evidence="1">The sequence shown here is derived from an EMBL/GenBank/DDBJ whole genome shotgun (WGS) entry which is preliminary data.</text>
</comment>
<accession>A0ACC4ALP3</accession>
<name>A0ACC4ALP3_POPAL</name>
<dbReference type="Proteomes" id="UP000309997">
    <property type="component" value="Unassembled WGS sequence"/>
</dbReference>
<sequence length="1295" mass="143170">MSLFRKLFYRKPPDGLLEISERVYVFDCCFNIDAWQEDYEGYIGRTVGQLKEHFPDASFLVFNFREGEKQTQIADALFKYDMTLMEYPWQYEGSPLLTMEMIHHFLRSGESWLSLGQQNILLMHCEHGGWPVLAFMLAGLLIYRKQYSGEQKTLDMIHRQAPRELLQLFSALNPVPSQLRYLQYVSRRNVASYWPPLDRALTLDCVILRSIPNFDGEGGCRPLFRVYGQDPFLVSDRTSKLLYSTQKEGKIPRAYKQIECELVKVDINCHIQGDVVLECISLNDDMEHEEMMFRAVFNTAFIRSNILMLNRDEIDMLWDAKDRFPKDFRAEILFSEMDAAASVVAEDFTGFEEKEGLPVEAFAKVKEIFSSVDWSDPNSDAALNLLHQISASNIAQEDSNADLQHRVEISTQKQEMSPRKELASQSMVTHTTVSTVSSEQALTVSAGIELMEPKGGSISPSTPAQLPPLRPAVTSSAVKVFPHPLPTLDLSALEPADHSSIKENETYLESRGKSLSVGLQPTAPTTPLHPPFKENNSTIKTECPTPPPPPTPPMKEIHTTRAGPSPPPSTPPVKESNTIGAGPPPPPPLNKNSTIAARPPPPPPPPPPTPPLKENNTNAAGPHPPPPPPPMPPLKENNKIGAGPPPPPPPPPLKENHATGSGPHPPPPPLRSGPTTSPTVSSPMPPAPPPPPIMSTNSSHAPSAPPPPPPGKGTLKTGNNRNIKSPGSPSPAPPTPAPPLGSPSISKGRLSRSISSRNNQTKKLKPLHWLKLTRAVQGSLWAEAQKSGEASKAPEIDMSELENLFSAAVSITDHGGKSSVRGSRGPKVDKVQLVDHRRAYNCEIMLSKVKVPLHELMSLVLSLEDSALDVDQVDNLIKFCPTKEEMELLKGYTGEKEKLGKCEQFFLELMKVPRVESKLRVFSFKMQFHSQVSDLRKSLNVVNSAAEEIKNSAKLKRIMQTILSLGNALNQGTARGSAIGFRLDSLLKLTDTRARNNKMTLMHYLCKVLADKLPELLDFSKDLACLEPASKIQLKFLAEEMQAISKGLEKVVQELSASESDGPISDRFCKTLKEFLSFAEAEVRSLASLYSGVGKNVDALILYFGEDPARCPFEQVVSTLFDFVRLFHKAHVENCKQLEIEMKKLAESEKSKIGAHKELHARIESGSVKSVSTPLSLQCILPFLTLTEATNANTATIFGTDQRSLQNPLLLEGQPVKCPSAKFLVVDNKARSSGTFPRYNFDPYRQISQRLGLEQSFSWDLTSSAFEKYGPVDTLKNITVTMEWLAMSKNLQVII</sequence>
<evidence type="ECO:0000313" key="1">
    <source>
        <dbReference type="EMBL" id="KAL3566871.1"/>
    </source>
</evidence>
<gene>
    <name evidence="1" type="ORF">D5086_032286</name>
</gene>
<protein>
    <submittedName>
        <fullName evidence="1">Uncharacterized protein</fullName>
    </submittedName>
</protein>
<reference evidence="1 2" key="1">
    <citation type="journal article" date="2024" name="Plant Biotechnol. J.">
        <title>Genome and CRISPR/Cas9 system of a widespread forest tree (Populus alba) in the world.</title>
        <authorList>
            <person name="Liu Y.J."/>
            <person name="Jiang P.F."/>
            <person name="Han X.M."/>
            <person name="Li X.Y."/>
            <person name="Wang H.M."/>
            <person name="Wang Y.J."/>
            <person name="Wang X.X."/>
            <person name="Zeng Q.Y."/>
        </authorList>
    </citation>
    <scope>NUCLEOTIDE SEQUENCE [LARGE SCALE GENOMIC DNA]</scope>
    <source>
        <strain evidence="2">cv. PAL-ZL1</strain>
    </source>
</reference>
<organism evidence="1 2">
    <name type="scientific">Populus alba</name>
    <name type="common">White poplar</name>
    <dbReference type="NCBI Taxonomy" id="43335"/>
    <lineage>
        <taxon>Eukaryota</taxon>
        <taxon>Viridiplantae</taxon>
        <taxon>Streptophyta</taxon>
        <taxon>Embryophyta</taxon>
        <taxon>Tracheophyta</taxon>
        <taxon>Spermatophyta</taxon>
        <taxon>Magnoliopsida</taxon>
        <taxon>eudicotyledons</taxon>
        <taxon>Gunneridae</taxon>
        <taxon>Pentapetalae</taxon>
        <taxon>rosids</taxon>
        <taxon>fabids</taxon>
        <taxon>Malpighiales</taxon>
        <taxon>Salicaceae</taxon>
        <taxon>Saliceae</taxon>
        <taxon>Populus</taxon>
    </lineage>
</organism>
<evidence type="ECO:0000313" key="2">
    <source>
        <dbReference type="Proteomes" id="UP000309997"/>
    </source>
</evidence>
<keyword evidence="2" id="KW-1185">Reference proteome</keyword>